<accession>A0ABX0Y5R8</accession>
<evidence type="ECO:0000256" key="6">
    <source>
        <dbReference type="SAM" id="Phobius"/>
    </source>
</evidence>
<reference evidence="7 8" key="1">
    <citation type="submission" date="2020-03" db="EMBL/GenBank/DDBJ databases">
        <title>WGS of the type strain of Planosporangium spp.</title>
        <authorList>
            <person name="Thawai C."/>
        </authorList>
    </citation>
    <scope>NUCLEOTIDE SEQUENCE [LARGE SCALE GENOMIC DNA]</scope>
    <source>
        <strain evidence="7 8">TBRC 5610</strain>
    </source>
</reference>
<evidence type="ECO:0000256" key="5">
    <source>
        <dbReference type="ARBA" id="ARBA00023136"/>
    </source>
</evidence>
<feature type="transmembrane region" description="Helical" evidence="6">
    <location>
        <begin position="33"/>
        <end position="52"/>
    </location>
</feature>
<name>A0ABX0Y5R8_9ACTN</name>
<organism evidence="7 8">
    <name type="scientific">Planosporangium thailandense</name>
    <dbReference type="NCBI Taxonomy" id="765197"/>
    <lineage>
        <taxon>Bacteria</taxon>
        <taxon>Bacillati</taxon>
        <taxon>Actinomycetota</taxon>
        <taxon>Actinomycetes</taxon>
        <taxon>Micromonosporales</taxon>
        <taxon>Micromonosporaceae</taxon>
        <taxon>Planosporangium</taxon>
    </lineage>
</organism>
<keyword evidence="3 6" id="KW-0812">Transmembrane</keyword>
<feature type="transmembrane region" description="Helical" evidence="6">
    <location>
        <begin position="173"/>
        <end position="193"/>
    </location>
</feature>
<comment type="caution">
    <text evidence="7">The sequence shown here is derived from an EMBL/GenBank/DDBJ whole genome shotgun (WGS) entry which is preliminary data.</text>
</comment>
<keyword evidence="4 6" id="KW-1133">Transmembrane helix</keyword>
<feature type="transmembrane region" description="Helical" evidence="6">
    <location>
        <begin position="205"/>
        <end position="225"/>
    </location>
</feature>
<evidence type="ECO:0000256" key="3">
    <source>
        <dbReference type="ARBA" id="ARBA00022692"/>
    </source>
</evidence>
<protein>
    <submittedName>
        <fullName evidence="7">Cytochrome c oxidase assembly protein</fullName>
    </submittedName>
</protein>
<keyword evidence="2" id="KW-1003">Cell membrane</keyword>
<feature type="transmembrane region" description="Helical" evidence="6">
    <location>
        <begin position="89"/>
        <end position="111"/>
    </location>
</feature>
<evidence type="ECO:0000256" key="4">
    <source>
        <dbReference type="ARBA" id="ARBA00022989"/>
    </source>
</evidence>
<dbReference type="InterPro" id="IPR019108">
    <property type="entry name" value="Caa3_assmbl_CtaG-rel"/>
</dbReference>
<dbReference type="Proteomes" id="UP000722989">
    <property type="component" value="Unassembled WGS sequence"/>
</dbReference>
<sequence length="356" mass="37732">MRSVPAVADLLSYGGPPPPTLAGAASAWRLDPLLLAVALLAAVGYLAGVARVHRAGGRWPVARTAVFVGLGLTGLAVSALGWPEVYAPVLFSVYAGQVMLLLLVVPFLLALGRPIGLAQAALGPTGRARLTAALDSRWARFFTVPVVSPLLLAAVPFLIFFTPLYRFSLTHAALLSILHLLLLALGAAVLLPVWESDTVDARIPYVIVTLFAFIELLADAVPGIVIRLDTHPIAAGYFAMLARPWGPSPIHDQQLGGDLMWCVGEAIDLPFIVMLLVQWVRSDARDAVRVDRELDAIDAAERAAVGAGPIGAGPVGADDAGSDDGMTRPWWEADASIFGDRAARYQRPPAPRDGDR</sequence>
<dbReference type="EMBL" id="JAATVY010000031">
    <property type="protein sequence ID" value="NJC73477.1"/>
    <property type="molecule type" value="Genomic_DNA"/>
</dbReference>
<evidence type="ECO:0000313" key="8">
    <source>
        <dbReference type="Proteomes" id="UP000722989"/>
    </source>
</evidence>
<dbReference type="RefSeq" id="WP_167928386.1">
    <property type="nucleotide sequence ID" value="NZ_JAATVY010000031.1"/>
</dbReference>
<proteinExistence type="predicted"/>
<comment type="subcellular location">
    <subcellularLocation>
        <location evidence="1">Cell membrane</location>
        <topology evidence="1">Multi-pass membrane protein</topology>
    </subcellularLocation>
</comment>
<feature type="transmembrane region" description="Helical" evidence="6">
    <location>
        <begin position="64"/>
        <end position="83"/>
    </location>
</feature>
<evidence type="ECO:0000256" key="2">
    <source>
        <dbReference type="ARBA" id="ARBA00022475"/>
    </source>
</evidence>
<feature type="transmembrane region" description="Helical" evidence="6">
    <location>
        <begin position="138"/>
        <end position="161"/>
    </location>
</feature>
<evidence type="ECO:0000256" key="1">
    <source>
        <dbReference type="ARBA" id="ARBA00004651"/>
    </source>
</evidence>
<dbReference type="Pfam" id="PF09678">
    <property type="entry name" value="Caa3_CtaG"/>
    <property type="match status" value="1"/>
</dbReference>
<gene>
    <name evidence="7" type="ORF">HC031_27680</name>
</gene>
<evidence type="ECO:0000313" key="7">
    <source>
        <dbReference type="EMBL" id="NJC73477.1"/>
    </source>
</evidence>
<keyword evidence="5 6" id="KW-0472">Membrane</keyword>
<keyword evidence="8" id="KW-1185">Reference proteome</keyword>